<dbReference type="GO" id="GO:0016746">
    <property type="term" value="F:acyltransferase activity"/>
    <property type="evidence" value="ECO:0007669"/>
    <property type="project" value="InterPro"/>
</dbReference>
<dbReference type="Gene3D" id="1.20.1640.10">
    <property type="entry name" value="Multidrug efflux transporter AcrB transmembrane domain"/>
    <property type="match status" value="2"/>
</dbReference>
<dbReference type="SMART" id="SM00563">
    <property type="entry name" value="PlsC"/>
    <property type="match status" value="1"/>
</dbReference>
<protein>
    <recommendedName>
        <fullName evidence="7">Phospholipid/glycerol acyltransferase domain-containing protein</fullName>
    </recommendedName>
</protein>
<dbReference type="PANTHER" id="PTHR33406">
    <property type="entry name" value="MEMBRANE PROTEIN MJ1562-RELATED"/>
    <property type="match status" value="1"/>
</dbReference>
<keyword evidence="9" id="KW-1185">Reference proteome</keyword>
<reference evidence="8 9" key="1">
    <citation type="submission" date="2016-10" db="EMBL/GenBank/DDBJ databases">
        <authorList>
            <person name="de Groot N.N."/>
        </authorList>
    </citation>
    <scope>NUCLEOTIDE SEQUENCE [LARGE SCALE GENOMIC DNA]</scope>
    <source>
        <strain evidence="8 9">DSM 19886</strain>
    </source>
</reference>
<dbReference type="InterPro" id="IPR004869">
    <property type="entry name" value="MMPL_dom"/>
</dbReference>
<sequence>MGRLFYSTYQFIAARKWWGALGSALLLVGLISVGSKIQFEEDISKLIPINSENADYQKVLKTANFADKIIVNIQRDETGSVNDLTQYATAFINSLNAHCDTYVKNIQGQVSDDDISGTLDFVYKNLPLFLDASDYNEIAQKIKEDSIAAITKENYKTLISPSGIVVKKTILKDPLGLSFIALKKLQQLGVSDGFILKNGFLMSEDEQHILLFITPVHPSNETAENEKFVENLYQLQDQLNRTYTGKAKADYFGAVLIAVANAQQIKSDIQFTVGIALTLLLLILVFFYKKLTLPLILFMPTIFGGLLAIALLYLIRGQISAISLGIGAVLLGVTLDYSLHILTHIRNGEPIKKLYKEVTSSILMSSVTTASAFLCLLFLKSQALQDLGIFAAVSVMSASVFALLFIPQVYRVSEKQSIPKTFLDRIAAHDFHKNKWGLAVLGLLLLASIFTYKQVTFDKDISKLNYEPKPLVDARHRLESLTDMGSKSIYVAAYGGDKEKALQTNDTIFSVLQRLKNDGRIINFSSIGALVHSQKVQEAKIIQWKTFWDTKTIDSVKNNLVTSGNSFGFKPDTFSPFYTLLNADFEPLQIEDYKSINAFSIDDYVTTANNFTTVTSLAKTDSTGVSAIHNALVNIPQTLAIDRQGMNETFLGTLKNDFNRLIGYSILVILLLLFFFYRSFSLTLVTSIPIFLTWFLTLGVMGLLGLQFNIFNIIISTFIFGLGIDYSIFITKGLLMELRTGEETLATHKTSIILSVITTILGVGVLVFAKHPALYSISLVSLIGILSAAFVAFTVQPQLFRLFVGSKHKRPISFRLFVHSVLSFTYYGLGGIVLSVFGVLLRIIPLSQKIKMAWFHKSISKLMGSVLYTNPFVKKRIINTHNESFDKPVMIIANHTSFLDILAIGMLHPKIIFLVNDWVYNSPIFGKAVQAAGFYPVSSGLEEGVEHLRKKVAQGYSLITFPEGTRSKTNKIKRFHKGAFFLAEQFQLDILPVLIHGNSEVLPKGTFIIKDGSITLKLLERISADDTTFGVGYRERTKKIGAHFKDEFQRLRNEIEDETYFHQLILEDYRYKGDSLYSTVKKDLQSNKSVYKVLLEHIPKKTHIVHLSNSQGQFDFLLLLDSNNRKITTYIEDLNVRTIVKSSYITNNYNNLHFVGSIEKALTERAEVLVIGLNSNQSNVWNSEISNEILILIVLNTNKGVWPKNMGVPGFNIVTQNNNFIVLNRGKVTQA</sequence>
<feature type="transmembrane region" description="Helical" evidence="6">
    <location>
        <begin position="387"/>
        <end position="406"/>
    </location>
</feature>
<dbReference type="PANTHER" id="PTHR33406:SF13">
    <property type="entry name" value="MEMBRANE PROTEIN YDFJ"/>
    <property type="match status" value="1"/>
</dbReference>
<evidence type="ECO:0000256" key="5">
    <source>
        <dbReference type="ARBA" id="ARBA00023136"/>
    </source>
</evidence>
<feature type="transmembrane region" description="Helical" evidence="6">
    <location>
        <begin position="661"/>
        <end position="677"/>
    </location>
</feature>
<feature type="transmembrane region" description="Helical" evidence="6">
    <location>
        <begin position="362"/>
        <end position="381"/>
    </location>
</feature>
<dbReference type="OrthoDB" id="9803035at2"/>
<feature type="transmembrane region" description="Helical" evidence="6">
    <location>
        <begin position="684"/>
        <end position="704"/>
    </location>
</feature>
<feature type="transmembrane region" description="Helical" evidence="6">
    <location>
        <begin position="710"/>
        <end position="730"/>
    </location>
</feature>
<dbReference type="AlphaFoldDB" id="A0A1G9SSN7"/>
<accession>A0A1G9SSN7</accession>
<evidence type="ECO:0000256" key="4">
    <source>
        <dbReference type="ARBA" id="ARBA00022989"/>
    </source>
</evidence>
<keyword evidence="4 6" id="KW-1133">Transmembrane helix</keyword>
<dbReference type="RefSeq" id="WP_089891439.1">
    <property type="nucleotide sequence ID" value="NZ_FNGV01000008.1"/>
</dbReference>
<dbReference type="GO" id="GO:0005886">
    <property type="term" value="C:plasma membrane"/>
    <property type="evidence" value="ECO:0007669"/>
    <property type="project" value="UniProtKB-SubCell"/>
</dbReference>
<dbReference type="Pfam" id="PF01553">
    <property type="entry name" value="Acyltransferase"/>
    <property type="match status" value="1"/>
</dbReference>
<comment type="subcellular location">
    <subcellularLocation>
        <location evidence="1">Cell membrane</location>
        <topology evidence="1">Multi-pass membrane protein</topology>
    </subcellularLocation>
</comment>
<dbReference type="InterPro" id="IPR002123">
    <property type="entry name" value="Plipid/glycerol_acylTrfase"/>
</dbReference>
<keyword evidence="2" id="KW-1003">Cell membrane</keyword>
<feature type="transmembrane region" description="Helical" evidence="6">
    <location>
        <begin position="321"/>
        <end position="342"/>
    </location>
</feature>
<evidence type="ECO:0000256" key="1">
    <source>
        <dbReference type="ARBA" id="ARBA00004651"/>
    </source>
</evidence>
<organism evidence="8 9">
    <name type="scientific">Kriegella aquimaris</name>
    <dbReference type="NCBI Taxonomy" id="192904"/>
    <lineage>
        <taxon>Bacteria</taxon>
        <taxon>Pseudomonadati</taxon>
        <taxon>Bacteroidota</taxon>
        <taxon>Flavobacteriia</taxon>
        <taxon>Flavobacteriales</taxon>
        <taxon>Flavobacteriaceae</taxon>
        <taxon>Kriegella</taxon>
    </lineage>
</organism>
<proteinExistence type="predicted"/>
<dbReference type="EMBL" id="FNGV01000008">
    <property type="protein sequence ID" value="SDM38468.1"/>
    <property type="molecule type" value="Genomic_DNA"/>
</dbReference>
<evidence type="ECO:0000259" key="7">
    <source>
        <dbReference type="SMART" id="SM00563"/>
    </source>
</evidence>
<dbReference type="SUPFAM" id="SSF69593">
    <property type="entry name" value="Glycerol-3-phosphate (1)-acyltransferase"/>
    <property type="match status" value="1"/>
</dbReference>
<evidence type="ECO:0000256" key="6">
    <source>
        <dbReference type="SAM" id="Phobius"/>
    </source>
</evidence>
<name>A0A1G9SSN7_9FLAO</name>
<dbReference type="Proteomes" id="UP000199440">
    <property type="component" value="Unassembled WGS sequence"/>
</dbReference>
<evidence type="ECO:0000256" key="3">
    <source>
        <dbReference type="ARBA" id="ARBA00022692"/>
    </source>
</evidence>
<feature type="transmembrane region" description="Helical" evidence="6">
    <location>
        <begin position="269"/>
        <end position="288"/>
    </location>
</feature>
<keyword evidence="3 6" id="KW-0812">Transmembrane</keyword>
<dbReference type="SUPFAM" id="SSF82866">
    <property type="entry name" value="Multidrug efflux transporter AcrB transmembrane domain"/>
    <property type="match status" value="2"/>
</dbReference>
<evidence type="ECO:0000313" key="8">
    <source>
        <dbReference type="EMBL" id="SDM38468.1"/>
    </source>
</evidence>
<feature type="transmembrane region" description="Helical" evidence="6">
    <location>
        <begin position="775"/>
        <end position="795"/>
    </location>
</feature>
<dbReference type="CDD" id="cd07989">
    <property type="entry name" value="LPLAT_AGPAT-like"/>
    <property type="match status" value="1"/>
</dbReference>
<evidence type="ECO:0000256" key="2">
    <source>
        <dbReference type="ARBA" id="ARBA00022475"/>
    </source>
</evidence>
<feature type="transmembrane region" description="Helical" evidence="6">
    <location>
        <begin position="295"/>
        <end position="315"/>
    </location>
</feature>
<gene>
    <name evidence="8" type="ORF">SAMN04488514_10885</name>
</gene>
<feature type="transmembrane region" description="Helical" evidence="6">
    <location>
        <begin position="436"/>
        <end position="452"/>
    </location>
</feature>
<keyword evidence="5 6" id="KW-0472">Membrane</keyword>
<dbReference type="Pfam" id="PF03176">
    <property type="entry name" value="MMPL"/>
    <property type="match status" value="2"/>
</dbReference>
<evidence type="ECO:0000313" key="9">
    <source>
        <dbReference type="Proteomes" id="UP000199440"/>
    </source>
</evidence>
<dbReference type="STRING" id="192904.SAMN04488514_10885"/>
<dbReference type="InterPro" id="IPR050545">
    <property type="entry name" value="Mycobact_MmpL"/>
</dbReference>
<feature type="transmembrane region" description="Helical" evidence="6">
    <location>
        <begin position="751"/>
        <end position="769"/>
    </location>
</feature>
<feature type="transmembrane region" description="Helical" evidence="6">
    <location>
        <begin position="816"/>
        <end position="841"/>
    </location>
</feature>
<feature type="domain" description="Phospholipid/glycerol acyltransferase" evidence="7">
    <location>
        <begin position="889"/>
        <end position="998"/>
    </location>
</feature>